<dbReference type="InterPro" id="IPR015943">
    <property type="entry name" value="WD40/YVTN_repeat-like_dom_sf"/>
</dbReference>
<dbReference type="Gene3D" id="2.130.10.10">
    <property type="entry name" value="YVTN repeat-like/Quinoprotein amine dehydrogenase"/>
    <property type="match status" value="2"/>
</dbReference>
<keyword evidence="1" id="KW-0732">Signal</keyword>
<feature type="chain" id="PRO_5012839995" evidence="1">
    <location>
        <begin position="22"/>
        <end position="359"/>
    </location>
</feature>
<reference evidence="2" key="1">
    <citation type="submission" date="2016-12" db="EMBL/GenBank/DDBJ databases">
        <authorList>
            <person name="Moulin L."/>
        </authorList>
    </citation>
    <scope>NUCLEOTIDE SEQUENCE [LARGE SCALE GENOMIC DNA]</scope>
    <source>
        <strain evidence="2">STM 7183</strain>
    </source>
</reference>
<dbReference type="RefSeq" id="WP_087737715.1">
    <property type="nucleotide sequence ID" value="NZ_CYGY02000060.1"/>
</dbReference>
<evidence type="ECO:0000313" key="3">
    <source>
        <dbReference type="Proteomes" id="UP000195569"/>
    </source>
</evidence>
<accession>A0A1N7SK89</accession>
<evidence type="ECO:0000313" key="2">
    <source>
        <dbReference type="EMBL" id="SIT47788.1"/>
    </source>
</evidence>
<feature type="signal peptide" evidence="1">
    <location>
        <begin position="1"/>
        <end position="21"/>
    </location>
</feature>
<dbReference type="Proteomes" id="UP000195569">
    <property type="component" value="Unassembled WGS sequence"/>
</dbReference>
<dbReference type="InterPro" id="IPR051200">
    <property type="entry name" value="Host-pathogen_enzymatic-act"/>
</dbReference>
<dbReference type="PANTHER" id="PTHR47197:SF3">
    <property type="entry name" value="DIHYDRO-HEME D1 DEHYDROGENASE"/>
    <property type="match status" value="1"/>
</dbReference>
<gene>
    <name evidence="2" type="ORF">BN2476_600011</name>
</gene>
<evidence type="ECO:0000256" key="1">
    <source>
        <dbReference type="SAM" id="SignalP"/>
    </source>
</evidence>
<dbReference type="InterPro" id="IPR011044">
    <property type="entry name" value="Quino_amine_DH_bsu"/>
</dbReference>
<sequence length="359" mass="39492">MRARFSAMLSFTMLIGLAPYAAQCYADTAAPGPAPLTFAGRSQLPGYTGDFDHFAVDLKGNRLFLAGEDGGTLEVFNLKTGQHEKTIKGFEQPHSILYLPERNRLIVTDSGDSMTKVVDATTYRIVGKIQLTPGADSMFYDPSRKHMYVVTGGKNARNKMADTIVSEVDPVTGKRIGDIKFDTDFTESMAAEQKGNRLFINVTGKSQIAVVDKNTRAVTAMWPIKDGELNAPMKLDEKNHRLFVVTRKPFKLLVLNSDTGEEITSFKAPERTNEMLFDAVNHRIYLAGDDYLYVIQQKDAKHYEELAHVPSAKGAKTAILVPALKRVYTAVSPGDEKVGGELMWFKVNPGSAQDSVAGS</sequence>
<dbReference type="OrthoDB" id="104872at2"/>
<proteinExistence type="predicted"/>
<dbReference type="PANTHER" id="PTHR47197">
    <property type="entry name" value="PROTEIN NIRF"/>
    <property type="match status" value="1"/>
</dbReference>
<comment type="caution">
    <text evidence="2">The sequence shown here is derived from an EMBL/GenBank/DDBJ whole genome shotgun (WGS) entry which is preliminary data.</text>
</comment>
<keyword evidence="3" id="KW-1185">Reference proteome</keyword>
<protein>
    <submittedName>
        <fullName evidence="2">Uncharacterized protein</fullName>
    </submittedName>
</protein>
<name>A0A1N7SK89_9BURK</name>
<dbReference type="EMBL" id="CYGY02000060">
    <property type="protein sequence ID" value="SIT47788.1"/>
    <property type="molecule type" value="Genomic_DNA"/>
</dbReference>
<dbReference type="SUPFAM" id="SSF50969">
    <property type="entry name" value="YVTN repeat-like/Quinoprotein amine dehydrogenase"/>
    <property type="match status" value="1"/>
</dbReference>
<organism evidence="2 3">
    <name type="scientific">Paraburkholderia piptadeniae</name>
    <dbReference type="NCBI Taxonomy" id="1701573"/>
    <lineage>
        <taxon>Bacteria</taxon>
        <taxon>Pseudomonadati</taxon>
        <taxon>Pseudomonadota</taxon>
        <taxon>Betaproteobacteria</taxon>
        <taxon>Burkholderiales</taxon>
        <taxon>Burkholderiaceae</taxon>
        <taxon>Paraburkholderia</taxon>
    </lineage>
</organism>
<dbReference type="AlphaFoldDB" id="A0A1N7SK89"/>